<name>A0ABQ4BHU5_9ACTN</name>
<dbReference type="RefSeq" id="WP_203828301.1">
    <property type="nucleotide sequence ID" value="NZ_BAAATY010000036.1"/>
</dbReference>
<accession>A0ABQ4BHU5</accession>
<gene>
    <name evidence="1" type="ORF">Apa02nite_063580</name>
</gene>
<comment type="caution">
    <text evidence="1">The sequence shown here is derived from an EMBL/GenBank/DDBJ whole genome shotgun (WGS) entry which is preliminary data.</text>
</comment>
<evidence type="ECO:0000313" key="1">
    <source>
        <dbReference type="EMBL" id="GIE70250.1"/>
    </source>
</evidence>
<sequence>MADAYTVFWAGHRCAGARTPIAAGEPLTLLFGGPHQSLPSFARAKVAAGDLIYPIAVHARTVFVLGRMRVAEVRTFTGDTVGRLHQEHVDPYPHWRFLADSCMTEVVIGAEGTTLRLDAAMPVDVLRRLTYRSQRGSRTVKRLDADGHLVRSHGLQGVYRLDPACAGDLDAVLAQPAGLVECGPRSGRAEANAQVKAGADDVFWRTFSGPAAPGR</sequence>
<proteinExistence type="predicted"/>
<protein>
    <submittedName>
        <fullName evidence="1">Uncharacterized protein</fullName>
    </submittedName>
</protein>
<organism evidence="1 2">
    <name type="scientific">Actinoplanes palleronii</name>
    <dbReference type="NCBI Taxonomy" id="113570"/>
    <lineage>
        <taxon>Bacteria</taxon>
        <taxon>Bacillati</taxon>
        <taxon>Actinomycetota</taxon>
        <taxon>Actinomycetes</taxon>
        <taxon>Micromonosporales</taxon>
        <taxon>Micromonosporaceae</taxon>
        <taxon>Actinoplanes</taxon>
    </lineage>
</organism>
<keyword evidence="2" id="KW-1185">Reference proteome</keyword>
<dbReference type="Proteomes" id="UP000624709">
    <property type="component" value="Unassembled WGS sequence"/>
</dbReference>
<evidence type="ECO:0000313" key="2">
    <source>
        <dbReference type="Proteomes" id="UP000624709"/>
    </source>
</evidence>
<dbReference type="EMBL" id="BOMS01000100">
    <property type="protein sequence ID" value="GIE70250.1"/>
    <property type="molecule type" value="Genomic_DNA"/>
</dbReference>
<reference evidence="1 2" key="1">
    <citation type="submission" date="2021-01" db="EMBL/GenBank/DDBJ databases">
        <title>Whole genome shotgun sequence of Actinoplanes palleronii NBRC 14916.</title>
        <authorList>
            <person name="Komaki H."/>
            <person name="Tamura T."/>
        </authorList>
    </citation>
    <scope>NUCLEOTIDE SEQUENCE [LARGE SCALE GENOMIC DNA]</scope>
    <source>
        <strain evidence="1 2">NBRC 14916</strain>
    </source>
</reference>